<reference evidence="4 5" key="2">
    <citation type="journal article" date="2010" name="Stand. Genomic Sci.">
        <title>Complete genome sequence of Desulfohalobium retbaense type strain (HR(100)).</title>
        <authorList>
            <person name="Spring S."/>
            <person name="Nolan M."/>
            <person name="Lapidus A."/>
            <person name="Glavina Del Rio T."/>
            <person name="Copeland A."/>
            <person name="Tice H."/>
            <person name="Cheng J.F."/>
            <person name="Lucas S."/>
            <person name="Land M."/>
            <person name="Chen F."/>
            <person name="Bruce D."/>
            <person name="Goodwin L."/>
            <person name="Pitluck S."/>
            <person name="Ivanova N."/>
            <person name="Mavromatis K."/>
            <person name="Mikhailova N."/>
            <person name="Pati A."/>
            <person name="Chen A."/>
            <person name="Palaniappan K."/>
            <person name="Hauser L."/>
            <person name="Chang Y.J."/>
            <person name="Jeffries C.D."/>
            <person name="Munk C."/>
            <person name="Kiss H."/>
            <person name="Chain P."/>
            <person name="Han C."/>
            <person name="Brettin T."/>
            <person name="Detter J.C."/>
            <person name="Schuler E."/>
            <person name="Goker M."/>
            <person name="Rohde M."/>
            <person name="Bristow J."/>
            <person name="Eisen J.A."/>
            <person name="Markowitz V."/>
            <person name="Hugenholtz P."/>
            <person name="Kyrpides N.C."/>
            <person name="Klenk H.P."/>
        </authorList>
    </citation>
    <scope>NUCLEOTIDE SEQUENCE [LARGE SCALE GENOMIC DNA]</scope>
    <source>
        <strain evidence="5">ATCC 49802 / DSM 20745 / S 6022</strain>
    </source>
</reference>
<dbReference type="PRINTS" id="PR01217">
    <property type="entry name" value="PRICHEXTENSN"/>
</dbReference>
<name>D1C806_SPHTD</name>
<feature type="region of interest" description="Disordered" evidence="1">
    <location>
        <begin position="48"/>
        <end position="88"/>
    </location>
</feature>
<evidence type="ECO:0000259" key="3">
    <source>
        <dbReference type="Pfam" id="PF14020"/>
    </source>
</evidence>
<feature type="domain" description="DUF4236" evidence="3">
    <location>
        <begin position="3"/>
        <end position="56"/>
    </location>
</feature>
<keyword evidence="2" id="KW-0472">Membrane</keyword>
<dbReference type="InParanoid" id="D1C806"/>
<dbReference type="Pfam" id="PF14020">
    <property type="entry name" value="DUF4236"/>
    <property type="match status" value="1"/>
</dbReference>
<dbReference type="KEGG" id="sti:Sthe_2462"/>
<feature type="compositionally biased region" description="Pro residues" evidence="1">
    <location>
        <begin position="217"/>
        <end position="258"/>
    </location>
</feature>
<keyword evidence="5" id="KW-1185">Reference proteome</keyword>
<gene>
    <name evidence="4" type="ordered locus">Sthe_2462</name>
</gene>
<proteinExistence type="predicted"/>
<keyword evidence="2" id="KW-1133">Transmembrane helix</keyword>
<protein>
    <recommendedName>
        <fullName evidence="3">DUF4236 domain-containing protein</fullName>
    </recommendedName>
</protein>
<sequence>MGFRFRKSFKVAPGIRVNVSKSGVSTSIGPRGAKINLSNRGVRATTSIPGTGISYSKNISSGGRTRRTRRTQKPSSKTSGGGGQRPTGCAPGAGRGCLTILVGLLVFGAVITIVGYLFPLVIAGAVALLGLAWKRPETVDRLMRHRWVARTPQWVRKTPLRFAIVAALVLIPLSGVAGAAVYSDNETPAITPTPGVSSDAPPTASAAPTATATLAPTPTPEPPTPTPVPPTPTPEQPTPTPEPPTPTPVPPTPTPIPAAAPAAPSGEVQQGVRPGAFCSPEGARGVTSKGTPMVCSKKPGDIRARWRSP</sequence>
<feature type="region of interest" description="Disordered" evidence="1">
    <location>
        <begin position="190"/>
        <end position="309"/>
    </location>
</feature>
<dbReference type="eggNOG" id="COG0457">
    <property type="taxonomic scope" value="Bacteria"/>
</dbReference>
<dbReference type="AlphaFoldDB" id="D1C806"/>
<dbReference type="Proteomes" id="UP000002027">
    <property type="component" value="Chromosome 1"/>
</dbReference>
<accession>D1C806</accession>
<dbReference type="RefSeq" id="WP_012872917.1">
    <property type="nucleotide sequence ID" value="NC_013523.1"/>
</dbReference>
<feature type="compositionally biased region" description="Gly residues" evidence="1">
    <location>
        <begin position="79"/>
        <end position="88"/>
    </location>
</feature>
<feature type="compositionally biased region" description="Polar residues" evidence="1">
    <location>
        <begin position="48"/>
        <end position="59"/>
    </location>
</feature>
<feature type="compositionally biased region" description="Basic and acidic residues" evidence="1">
    <location>
        <begin position="298"/>
        <end position="309"/>
    </location>
</feature>
<evidence type="ECO:0000313" key="4">
    <source>
        <dbReference type="EMBL" id="ACZ39877.1"/>
    </source>
</evidence>
<dbReference type="EMBL" id="CP001823">
    <property type="protein sequence ID" value="ACZ39877.1"/>
    <property type="molecule type" value="Genomic_DNA"/>
</dbReference>
<evidence type="ECO:0000256" key="2">
    <source>
        <dbReference type="SAM" id="Phobius"/>
    </source>
</evidence>
<feature type="transmembrane region" description="Helical" evidence="2">
    <location>
        <begin position="116"/>
        <end position="133"/>
    </location>
</feature>
<dbReference type="InterPro" id="IPR025330">
    <property type="entry name" value="DUF4236"/>
</dbReference>
<feature type="transmembrane region" description="Helical" evidence="2">
    <location>
        <begin position="160"/>
        <end position="182"/>
    </location>
</feature>
<feature type="compositionally biased region" description="Low complexity" evidence="1">
    <location>
        <begin position="200"/>
        <end position="216"/>
    </location>
</feature>
<evidence type="ECO:0000313" key="5">
    <source>
        <dbReference type="Proteomes" id="UP000002027"/>
    </source>
</evidence>
<keyword evidence="2" id="KW-0812">Transmembrane</keyword>
<organism evidence="4 5">
    <name type="scientific">Sphaerobacter thermophilus (strain ATCC 49802 / DSM 20745 / KCCM 41009 / NCIMB 13125 / S 6022)</name>
    <dbReference type="NCBI Taxonomy" id="479434"/>
    <lineage>
        <taxon>Bacteria</taxon>
        <taxon>Pseudomonadati</taxon>
        <taxon>Thermomicrobiota</taxon>
        <taxon>Thermomicrobia</taxon>
        <taxon>Sphaerobacterales</taxon>
        <taxon>Sphaerobacterineae</taxon>
        <taxon>Sphaerobacteraceae</taxon>
        <taxon>Sphaerobacter</taxon>
    </lineage>
</organism>
<dbReference type="HOGENOM" id="CLU_899887_0_0_0"/>
<evidence type="ECO:0000256" key="1">
    <source>
        <dbReference type="SAM" id="MobiDB-lite"/>
    </source>
</evidence>
<reference evidence="5" key="1">
    <citation type="submission" date="2009-11" db="EMBL/GenBank/DDBJ databases">
        <title>The complete chromosome 1 of Sphaerobacter thermophilus DSM 20745.</title>
        <authorList>
            <person name="Lucas S."/>
            <person name="Copeland A."/>
            <person name="Lapidus A."/>
            <person name="Glavina del Rio T."/>
            <person name="Dalin E."/>
            <person name="Tice H."/>
            <person name="Bruce D."/>
            <person name="Goodwin L."/>
            <person name="Pitluck S."/>
            <person name="Kyrpides N."/>
            <person name="Mavromatis K."/>
            <person name="Ivanova N."/>
            <person name="Mikhailova N."/>
            <person name="LaButti K.M."/>
            <person name="Clum A."/>
            <person name="Sun H.I."/>
            <person name="Brettin T."/>
            <person name="Detter J.C."/>
            <person name="Han C."/>
            <person name="Larimer F."/>
            <person name="Land M."/>
            <person name="Hauser L."/>
            <person name="Markowitz V."/>
            <person name="Cheng J.F."/>
            <person name="Hugenholtz P."/>
            <person name="Woyke T."/>
            <person name="Wu D."/>
            <person name="Steenblock K."/>
            <person name="Schneider S."/>
            <person name="Pukall R."/>
            <person name="Goeker M."/>
            <person name="Klenk H.P."/>
            <person name="Eisen J.A."/>
        </authorList>
    </citation>
    <scope>NUCLEOTIDE SEQUENCE [LARGE SCALE GENOMIC DNA]</scope>
    <source>
        <strain evidence="5">ATCC 49802 / DSM 20745 / S 6022</strain>
    </source>
</reference>